<dbReference type="Pfam" id="PF13649">
    <property type="entry name" value="Methyltransf_25"/>
    <property type="match status" value="1"/>
</dbReference>
<dbReference type="PANTHER" id="PTHR43861:SF3">
    <property type="entry name" value="PUTATIVE (AFU_ORTHOLOGUE AFUA_2G14390)-RELATED"/>
    <property type="match status" value="1"/>
</dbReference>
<dbReference type="RefSeq" id="WP_008730992.1">
    <property type="nucleotide sequence ID" value="NZ_AKFT01000080.1"/>
</dbReference>
<dbReference type="OrthoDB" id="6064711at2"/>
<evidence type="ECO:0000313" key="3">
    <source>
        <dbReference type="EMBL" id="EJF46082.1"/>
    </source>
</evidence>
<dbReference type="EMBL" id="AKFT01000080">
    <property type="protein sequence ID" value="EJF46082.1"/>
    <property type="molecule type" value="Genomic_DNA"/>
</dbReference>
<dbReference type="InterPro" id="IPR041698">
    <property type="entry name" value="Methyltransf_25"/>
</dbReference>
<dbReference type="GO" id="GO:0032259">
    <property type="term" value="P:methylation"/>
    <property type="evidence" value="ECO:0007669"/>
    <property type="project" value="UniProtKB-KW"/>
</dbReference>
<dbReference type="PANTHER" id="PTHR43861">
    <property type="entry name" value="TRANS-ACONITATE 2-METHYLTRANSFERASE-RELATED"/>
    <property type="match status" value="1"/>
</dbReference>
<keyword evidence="3" id="KW-0489">Methyltransferase</keyword>
<dbReference type="GO" id="GO:0008168">
    <property type="term" value="F:methyltransferase activity"/>
    <property type="evidence" value="ECO:0007669"/>
    <property type="project" value="UniProtKB-KW"/>
</dbReference>
<feature type="domain" description="Methyltransferase" evidence="2">
    <location>
        <begin position="28"/>
        <end position="119"/>
    </location>
</feature>
<evidence type="ECO:0000313" key="4">
    <source>
        <dbReference type="Proteomes" id="UP000002941"/>
    </source>
</evidence>
<accession>J0NMU2</accession>
<keyword evidence="3" id="KW-0689">Ribosomal protein</keyword>
<dbReference type="Proteomes" id="UP000002941">
    <property type="component" value="Unassembled WGS sequence"/>
</dbReference>
<keyword evidence="3" id="KW-0687">Ribonucleoprotein</keyword>
<evidence type="ECO:0000256" key="1">
    <source>
        <dbReference type="ARBA" id="ARBA00022679"/>
    </source>
</evidence>
<dbReference type="SUPFAM" id="SSF53335">
    <property type="entry name" value="S-adenosyl-L-methionine-dependent methyltransferases"/>
    <property type="match status" value="1"/>
</dbReference>
<keyword evidence="4" id="KW-1185">Reference proteome</keyword>
<reference evidence="3 4" key="1">
    <citation type="submission" date="2012-05" db="EMBL/GenBank/DDBJ databases">
        <authorList>
            <person name="Harkins D.M."/>
            <person name="Madupu R."/>
            <person name="Durkin A.S."/>
            <person name="Torralba M."/>
            <person name="Methe B."/>
            <person name="Sutton G.G."/>
            <person name="Nelson K.E."/>
        </authorList>
    </citation>
    <scope>NUCLEOTIDE SEQUENCE [LARGE SCALE GENOMIC DNA]</scope>
    <source>
        <strain evidence="3 4">F0489</strain>
    </source>
</reference>
<proteinExistence type="predicted"/>
<dbReference type="InterPro" id="IPR029063">
    <property type="entry name" value="SAM-dependent_MTases_sf"/>
</dbReference>
<dbReference type="eggNOG" id="COG2227">
    <property type="taxonomic scope" value="Bacteria"/>
</dbReference>
<protein>
    <submittedName>
        <fullName evidence="3">Ribosomal protein L11 methyltransferase-like protein</fullName>
    </submittedName>
</protein>
<dbReference type="PATRIC" id="fig|1125718.3.peg.1101"/>
<dbReference type="CDD" id="cd02440">
    <property type="entry name" value="AdoMet_MTases"/>
    <property type="match status" value="1"/>
</dbReference>
<name>J0NMU2_9ACTO</name>
<dbReference type="GO" id="GO:0005840">
    <property type="term" value="C:ribosome"/>
    <property type="evidence" value="ECO:0007669"/>
    <property type="project" value="UniProtKB-KW"/>
</dbReference>
<comment type="caution">
    <text evidence="3">The sequence shown here is derived from an EMBL/GenBank/DDBJ whole genome shotgun (WGS) entry which is preliminary data.</text>
</comment>
<gene>
    <name evidence="3" type="ORF">HMPREF1318_3056</name>
</gene>
<sequence length="204" mass="22137">MTADYWNHNTAFHPAIVRDAGRRGGRALDVGCGEGLLCARLAGACREVIGIDTDEQALARAKHRLEGLPNARVLARDITEPDLPGRLGAFETVTCVAVLHHLPLEEGLAALGALVAPGGRLIVVGLAADKSPWDWIVSGLCVLPVRVMGAVHHETRDIGVVTTRARESLGEIRAAASRILPGARLRRRFYYRYSLVWDRPREAA</sequence>
<dbReference type="AlphaFoldDB" id="J0NMU2"/>
<evidence type="ECO:0000259" key="2">
    <source>
        <dbReference type="Pfam" id="PF13649"/>
    </source>
</evidence>
<keyword evidence="1 3" id="KW-0808">Transferase</keyword>
<dbReference type="Gene3D" id="3.40.50.150">
    <property type="entry name" value="Vaccinia Virus protein VP39"/>
    <property type="match status" value="1"/>
</dbReference>
<organism evidence="3 4">
    <name type="scientific">Actinomyces massiliensis F0489</name>
    <dbReference type="NCBI Taxonomy" id="1125718"/>
    <lineage>
        <taxon>Bacteria</taxon>
        <taxon>Bacillati</taxon>
        <taxon>Actinomycetota</taxon>
        <taxon>Actinomycetes</taxon>
        <taxon>Actinomycetales</taxon>
        <taxon>Actinomycetaceae</taxon>
        <taxon>Actinomyces</taxon>
    </lineage>
</organism>